<keyword evidence="2" id="KW-1185">Reference proteome</keyword>
<accession>A0ABR8SK49</accession>
<sequence>MMNTKLNTWIQKHNLDPQWLQEASKFPSYQVQKLLGDPSYKPDGTTMRIVLSIVKKKEDTAKLSDFWDV</sequence>
<organism evidence="1 2">
    <name type="scientific">Fictibacillus norfolkensis</name>
    <dbReference type="NCBI Taxonomy" id="2762233"/>
    <lineage>
        <taxon>Bacteria</taxon>
        <taxon>Bacillati</taxon>
        <taxon>Bacillota</taxon>
        <taxon>Bacilli</taxon>
        <taxon>Bacillales</taxon>
        <taxon>Fictibacillaceae</taxon>
        <taxon>Fictibacillus</taxon>
    </lineage>
</organism>
<protein>
    <submittedName>
        <fullName evidence="1">Uncharacterized protein</fullName>
    </submittedName>
</protein>
<gene>
    <name evidence="1" type="ORF">H9648_07300</name>
</gene>
<name>A0ABR8SK49_9BACL</name>
<proteinExistence type="predicted"/>
<comment type="caution">
    <text evidence="1">The sequence shown here is derived from an EMBL/GenBank/DDBJ whole genome shotgun (WGS) entry which is preliminary data.</text>
</comment>
<dbReference type="EMBL" id="JACSQM010000003">
    <property type="protein sequence ID" value="MBD7963862.1"/>
    <property type="molecule type" value="Genomic_DNA"/>
</dbReference>
<reference evidence="1 2" key="1">
    <citation type="submission" date="2020-08" db="EMBL/GenBank/DDBJ databases">
        <title>A Genomic Blueprint of the Chicken Gut Microbiome.</title>
        <authorList>
            <person name="Gilroy R."/>
            <person name="Ravi A."/>
            <person name="Getino M."/>
            <person name="Pursley I."/>
            <person name="Horton D.L."/>
            <person name="Alikhan N.-F."/>
            <person name="Baker D."/>
            <person name="Gharbi K."/>
            <person name="Hall N."/>
            <person name="Watson M."/>
            <person name="Adriaenssens E.M."/>
            <person name="Foster-Nyarko E."/>
            <person name="Jarju S."/>
            <person name="Secka A."/>
            <person name="Antonio M."/>
            <person name="Oren A."/>
            <person name="Chaudhuri R."/>
            <person name="La Ragione R.M."/>
            <person name="Hildebrand F."/>
            <person name="Pallen M.J."/>
        </authorList>
    </citation>
    <scope>NUCLEOTIDE SEQUENCE [LARGE SCALE GENOMIC DNA]</scope>
    <source>
        <strain evidence="1 2">Sa2CUA10</strain>
    </source>
</reference>
<evidence type="ECO:0000313" key="1">
    <source>
        <dbReference type="EMBL" id="MBD7963862.1"/>
    </source>
</evidence>
<evidence type="ECO:0000313" key="2">
    <source>
        <dbReference type="Proteomes" id="UP000603641"/>
    </source>
</evidence>
<dbReference type="Proteomes" id="UP000603641">
    <property type="component" value="Unassembled WGS sequence"/>
</dbReference>